<gene>
    <name evidence="8" type="ORF">MDCFG202_LOCUS494675</name>
</gene>
<evidence type="ECO:0000313" key="8">
    <source>
        <dbReference type="EMBL" id="CAG2003689.1"/>
    </source>
</evidence>
<evidence type="ECO:0000313" key="9">
    <source>
        <dbReference type="Proteomes" id="UP000746612"/>
    </source>
</evidence>
<dbReference type="InterPro" id="IPR036396">
    <property type="entry name" value="Cyt_P450_sf"/>
</dbReference>
<evidence type="ECO:0000256" key="2">
    <source>
        <dbReference type="ARBA" id="ARBA00010617"/>
    </source>
</evidence>
<dbReference type="PRINTS" id="PR00385">
    <property type="entry name" value="P450"/>
</dbReference>
<accession>A0A9N8RMF7</accession>
<comment type="similarity">
    <text evidence="2 7">Belongs to the cytochrome P450 family.</text>
</comment>
<reference evidence="8" key="1">
    <citation type="submission" date="2021-03" db="EMBL/GenBank/DDBJ databases">
        <authorList>
            <person name="Alouane T."/>
            <person name="Langin T."/>
            <person name="Bonhomme L."/>
        </authorList>
    </citation>
    <scope>NUCLEOTIDE SEQUENCE</scope>
    <source>
        <strain evidence="8">MDC_Fg202</strain>
    </source>
</reference>
<evidence type="ECO:0008006" key="10">
    <source>
        <dbReference type="Google" id="ProtNLM"/>
    </source>
</evidence>
<dbReference type="SUPFAM" id="SSF48264">
    <property type="entry name" value="Cytochrome P450"/>
    <property type="match status" value="1"/>
</dbReference>
<dbReference type="CDD" id="cd11058">
    <property type="entry name" value="CYP60B-like"/>
    <property type="match status" value="1"/>
</dbReference>
<comment type="cofactor">
    <cofactor evidence="1 6">
        <name>heme</name>
        <dbReference type="ChEBI" id="CHEBI:30413"/>
    </cofactor>
</comment>
<keyword evidence="7" id="KW-0503">Monooxygenase</keyword>
<evidence type="ECO:0000256" key="5">
    <source>
        <dbReference type="ARBA" id="ARBA00023004"/>
    </source>
</evidence>
<organism evidence="8 9">
    <name type="scientific">Gibberella zeae</name>
    <name type="common">Wheat head blight fungus</name>
    <name type="synonym">Fusarium graminearum</name>
    <dbReference type="NCBI Taxonomy" id="5518"/>
    <lineage>
        <taxon>Eukaryota</taxon>
        <taxon>Fungi</taxon>
        <taxon>Dikarya</taxon>
        <taxon>Ascomycota</taxon>
        <taxon>Pezizomycotina</taxon>
        <taxon>Sordariomycetes</taxon>
        <taxon>Hypocreomycetidae</taxon>
        <taxon>Hypocreales</taxon>
        <taxon>Nectriaceae</taxon>
        <taxon>Fusarium</taxon>
    </lineage>
</organism>
<proteinExistence type="inferred from homology"/>
<protein>
    <recommendedName>
        <fullName evidence="10">Isotrichodermin C-15 hydroxylase</fullName>
    </recommendedName>
</protein>
<dbReference type="Pfam" id="PF00067">
    <property type="entry name" value="p450"/>
    <property type="match status" value="1"/>
</dbReference>
<dbReference type="Proteomes" id="UP000746612">
    <property type="component" value="Unassembled WGS sequence"/>
</dbReference>
<dbReference type="PANTHER" id="PTHR24305:SF210">
    <property type="entry name" value="CYTOCHROME P450 MONOOXYGENASE ASQL-RELATED"/>
    <property type="match status" value="1"/>
</dbReference>
<keyword evidence="7" id="KW-0560">Oxidoreductase</keyword>
<dbReference type="PROSITE" id="PS00086">
    <property type="entry name" value="CYTOCHROME_P450"/>
    <property type="match status" value="1"/>
</dbReference>
<name>A0A9N8RMF7_GIBZA</name>
<dbReference type="GO" id="GO:0020037">
    <property type="term" value="F:heme binding"/>
    <property type="evidence" value="ECO:0007669"/>
    <property type="project" value="InterPro"/>
</dbReference>
<dbReference type="PANTHER" id="PTHR24305">
    <property type="entry name" value="CYTOCHROME P450"/>
    <property type="match status" value="1"/>
</dbReference>
<dbReference type="GO" id="GO:0004497">
    <property type="term" value="F:monooxygenase activity"/>
    <property type="evidence" value="ECO:0007669"/>
    <property type="project" value="UniProtKB-KW"/>
</dbReference>
<evidence type="ECO:0000256" key="3">
    <source>
        <dbReference type="ARBA" id="ARBA00022617"/>
    </source>
</evidence>
<feature type="binding site" description="axial binding residue" evidence="6">
    <location>
        <position position="438"/>
    </location>
    <ligand>
        <name>heme</name>
        <dbReference type="ChEBI" id="CHEBI:30413"/>
    </ligand>
    <ligandPart>
        <name>Fe</name>
        <dbReference type="ChEBI" id="CHEBI:18248"/>
    </ligandPart>
</feature>
<dbReference type="Gene3D" id="1.10.630.10">
    <property type="entry name" value="Cytochrome P450"/>
    <property type="match status" value="1"/>
</dbReference>
<dbReference type="AlphaFoldDB" id="A0A9N8RMF7"/>
<evidence type="ECO:0000256" key="7">
    <source>
        <dbReference type="RuleBase" id="RU000461"/>
    </source>
</evidence>
<keyword evidence="4 6" id="KW-0479">Metal-binding</keyword>
<comment type="caution">
    <text evidence="8">The sequence shown here is derived from an EMBL/GenBank/DDBJ whole genome shotgun (WGS) entry which is preliminary data.</text>
</comment>
<evidence type="ECO:0000256" key="4">
    <source>
        <dbReference type="ARBA" id="ARBA00022723"/>
    </source>
</evidence>
<dbReference type="EMBL" id="CAJPIJ010000176">
    <property type="protein sequence ID" value="CAG2003689.1"/>
    <property type="molecule type" value="Genomic_DNA"/>
</dbReference>
<dbReference type="InterPro" id="IPR017972">
    <property type="entry name" value="Cyt_P450_CS"/>
</dbReference>
<dbReference type="InterPro" id="IPR001128">
    <property type="entry name" value="Cyt_P450"/>
</dbReference>
<dbReference type="GO" id="GO:0016705">
    <property type="term" value="F:oxidoreductase activity, acting on paired donors, with incorporation or reduction of molecular oxygen"/>
    <property type="evidence" value="ECO:0007669"/>
    <property type="project" value="InterPro"/>
</dbReference>
<dbReference type="InterPro" id="IPR002401">
    <property type="entry name" value="Cyt_P450_E_grp-I"/>
</dbReference>
<evidence type="ECO:0000256" key="6">
    <source>
        <dbReference type="PIRSR" id="PIRSR602401-1"/>
    </source>
</evidence>
<dbReference type="PRINTS" id="PR00463">
    <property type="entry name" value="EP450I"/>
</dbReference>
<dbReference type="GO" id="GO:0005506">
    <property type="term" value="F:iron ion binding"/>
    <property type="evidence" value="ECO:0007669"/>
    <property type="project" value="InterPro"/>
</dbReference>
<keyword evidence="5 6" id="KW-0408">Iron</keyword>
<sequence length="496" mass="56498">MLAGALSLTIYRLLYHPLAKHPGPKLAACSQIWFIRAWASGYYPFIMKELHRVYGDVVRIAPNELSFSSASAYEEIYNYTSKDPEPFLKSEIFYRSDSAITRPDIVFVKDPEDHRNQRKHLLHAFSLKALRDTESTVRRYVDQFIHRLGQNGGPKTLGVDTSIVYNWLTFDIIGKAHKGKTFIKRSKRLIEVADLTFGKSFDSIFDWKPSAWVSLLLDFTNHLTLLPVINRLSIPSCVLPFLMPKTLKQNLDLHNKMTEEMVEHRIKLGTLHNREDFFAYTIRQGGFDRVHLREQAKILMLAGSETTATFLTGVTYLLLTHPDALARLQTEIRESFSCSQDITGKSTAGLIYLNAVIEEGLRLFPPAPFGLPRVCPGTTINGLFVPKGTVVSVDTYTVSHDARNFPEPNSFIPDRWIDSEQKVNKDASRPFSLGPRGCLGKDLAYLEARMTLASLVYTYDLELINQGIDWFSLVTFQTVWKKPPLMIRFHPRHVSV</sequence>
<evidence type="ECO:0000256" key="1">
    <source>
        <dbReference type="ARBA" id="ARBA00001971"/>
    </source>
</evidence>
<keyword evidence="3 6" id="KW-0349">Heme</keyword>
<dbReference type="InterPro" id="IPR050121">
    <property type="entry name" value="Cytochrome_P450_monoxygenase"/>
</dbReference>